<dbReference type="Gene3D" id="1.10.530.10">
    <property type="match status" value="1"/>
</dbReference>
<accession>A0ABS8WAQ9</accession>
<feature type="compositionally biased region" description="Polar residues" evidence="12">
    <location>
        <begin position="145"/>
        <end position="167"/>
    </location>
</feature>
<evidence type="ECO:0000256" key="2">
    <source>
        <dbReference type="ARBA" id="ARBA00004418"/>
    </source>
</evidence>
<keyword evidence="14" id="KW-0966">Cell projection</keyword>
<keyword evidence="8 14" id="KW-0378">Hydrolase</keyword>
<dbReference type="RefSeq" id="WP_233053113.1">
    <property type="nucleotide sequence ID" value="NZ_JAIMJA010000011.1"/>
</dbReference>
<dbReference type="InterPro" id="IPR002901">
    <property type="entry name" value="MGlyc_endo_b_GlcNAc-like_dom"/>
</dbReference>
<name>A0ABS8WAQ9_9GAMM</name>
<dbReference type="EMBL" id="JAIMJA010000011">
    <property type="protein sequence ID" value="MCE2595603.1"/>
    <property type="molecule type" value="Genomic_DNA"/>
</dbReference>
<comment type="caution">
    <text evidence="14">The sequence shown here is derived from an EMBL/GenBank/DDBJ whole genome shotgun (WGS) entry which is preliminary data.</text>
</comment>
<sequence>MDKLGASNLQPSSYYDVQSLNSLREAAQKDEKGALSEVAKQFEAMFTGMLIKSMRQANEAFETDSPFNNRHTKFYQQMQDQQLSLELSQSGTMGLAEVLTRQLDPTYGHTQREEGEPLNMPGRQTFATVMPDSNPEAFSVPARRSVSNHGPQQLSSPSVLPASQQTDAPAGSSRALELALSEADLLKIEASKAVKFEDPESFVQSLLPFAKKAAQALGVSPTILVAQAALETGWGKKVIQTMNNDSSFNLFNIKADRRWEGSHTNKDTLEYYDGIAVKERAKFRVYQDFEQSFSDYVQFLQQNPRYQHALKTTDDPERFMRQLQKAGYATDPRYADKVMSVLKRVESHI</sequence>
<dbReference type="InterPro" id="IPR013377">
    <property type="entry name" value="FlgJ"/>
</dbReference>
<dbReference type="InterPro" id="IPR019301">
    <property type="entry name" value="Flagellar_prot_FlgJ_N"/>
</dbReference>
<dbReference type="Proteomes" id="UP001201273">
    <property type="component" value="Unassembled WGS sequence"/>
</dbReference>
<comment type="similarity">
    <text evidence="4">In the C-terminal section; belongs to the glycosyl hydrolase 73 family.</text>
</comment>
<organism evidence="14 15">
    <name type="scientific">Motilimonas cestriensis</name>
    <dbReference type="NCBI Taxonomy" id="2742685"/>
    <lineage>
        <taxon>Bacteria</taxon>
        <taxon>Pseudomonadati</taxon>
        <taxon>Pseudomonadota</taxon>
        <taxon>Gammaproteobacteria</taxon>
        <taxon>Alteromonadales</taxon>
        <taxon>Alteromonadales genera incertae sedis</taxon>
        <taxon>Motilimonas</taxon>
    </lineage>
</organism>
<dbReference type="PANTHER" id="PTHR33308">
    <property type="entry name" value="PEPTIDOGLYCAN HYDROLASE FLGJ"/>
    <property type="match status" value="1"/>
</dbReference>
<keyword evidence="15" id="KW-1185">Reference proteome</keyword>
<evidence type="ECO:0000256" key="7">
    <source>
        <dbReference type="ARBA" id="ARBA00022795"/>
    </source>
</evidence>
<evidence type="ECO:0000313" key="15">
    <source>
        <dbReference type="Proteomes" id="UP001201273"/>
    </source>
</evidence>
<gene>
    <name evidence="14" type="primary">flgJ</name>
    <name evidence="14" type="ORF">K6Y31_12305</name>
</gene>
<proteinExistence type="inferred from homology"/>
<dbReference type="Pfam" id="PF10135">
    <property type="entry name" value="Rod-binding"/>
    <property type="match status" value="1"/>
</dbReference>
<keyword evidence="7" id="KW-1005">Bacterial flagellum biogenesis</keyword>
<keyword evidence="14" id="KW-0969">Cilium</keyword>
<keyword evidence="10" id="KW-0961">Cell wall biogenesis/degradation</keyword>
<keyword evidence="14" id="KW-0282">Flagellum</keyword>
<dbReference type="Gene3D" id="2.10.70.40">
    <property type="entry name" value="peptidoglycan hydrolase"/>
    <property type="match status" value="1"/>
</dbReference>
<dbReference type="GO" id="GO:0016798">
    <property type="term" value="F:hydrolase activity, acting on glycosyl bonds"/>
    <property type="evidence" value="ECO:0007669"/>
    <property type="project" value="UniProtKB-KW"/>
</dbReference>
<dbReference type="PANTHER" id="PTHR33308:SF9">
    <property type="entry name" value="PEPTIDOGLYCAN HYDROLASE FLGJ"/>
    <property type="match status" value="1"/>
</dbReference>
<evidence type="ECO:0000256" key="8">
    <source>
        <dbReference type="ARBA" id="ARBA00022801"/>
    </source>
</evidence>
<dbReference type="InterPro" id="IPR051056">
    <property type="entry name" value="Glycosyl_Hydrolase_73"/>
</dbReference>
<evidence type="ECO:0000256" key="12">
    <source>
        <dbReference type="SAM" id="MobiDB-lite"/>
    </source>
</evidence>
<evidence type="ECO:0000256" key="11">
    <source>
        <dbReference type="ARBA" id="ARBA00030835"/>
    </source>
</evidence>
<evidence type="ECO:0000313" key="14">
    <source>
        <dbReference type="EMBL" id="MCE2595603.1"/>
    </source>
</evidence>
<keyword evidence="6" id="KW-0574">Periplasm</keyword>
<comment type="subcellular location">
    <subcellularLocation>
        <location evidence="2">Periplasm</location>
    </subcellularLocation>
</comment>
<dbReference type="Pfam" id="PF01832">
    <property type="entry name" value="Glucosaminidase"/>
    <property type="match status" value="1"/>
</dbReference>
<dbReference type="NCBIfam" id="TIGR02541">
    <property type="entry name" value="flagell_FlgJ"/>
    <property type="match status" value="1"/>
</dbReference>
<evidence type="ECO:0000256" key="4">
    <source>
        <dbReference type="ARBA" id="ARBA00007974"/>
    </source>
</evidence>
<feature type="region of interest" description="Disordered" evidence="12">
    <location>
        <begin position="131"/>
        <end position="172"/>
    </location>
</feature>
<feature type="domain" description="Mannosyl-glycoprotein endo-beta-N-acetylglucosamidase-like" evidence="13">
    <location>
        <begin position="187"/>
        <end position="349"/>
    </location>
</feature>
<keyword evidence="9 14" id="KW-0326">Glycosidase</keyword>
<comment type="function">
    <text evidence="1">Flagellum-specific muramidase which hydrolyzes the peptidoglycan layer to assemble the rod structure in the periplasmic space.</text>
</comment>
<protein>
    <recommendedName>
        <fullName evidence="5">Peptidoglycan hydrolase FlgJ</fullName>
    </recommendedName>
    <alternativeName>
        <fullName evidence="11">Muramidase FlgJ</fullName>
    </alternativeName>
</protein>
<evidence type="ECO:0000256" key="1">
    <source>
        <dbReference type="ARBA" id="ARBA00002954"/>
    </source>
</evidence>
<evidence type="ECO:0000256" key="10">
    <source>
        <dbReference type="ARBA" id="ARBA00023316"/>
    </source>
</evidence>
<dbReference type="SMART" id="SM00047">
    <property type="entry name" value="LYZ2"/>
    <property type="match status" value="1"/>
</dbReference>
<evidence type="ECO:0000256" key="9">
    <source>
        <dbReference type="ARBA" id="ARBA00023295"/>
    </source>
</evidence>
<evidence type="ECO:0000256" key="3">
    <source>
        <dbReference type="ARBA" id="ARBA00006880"/>
    </source>
</evidence>
<evidence type="ECO:0000256" key="5">
    <source>
        <dbReference type="ARBA" id="ARBA00013433"/>
    </source>
</evidence>
<evidence type="ECO:0000259" key="13">
    <source>
        <dbReference type="SMART" id="SM00047"/>
    </source>
</evidence>
<comment type="similarity">
    <text evidence="3">In the N-terminal section; belongs to the FlgJ family.</text>
</comment>
<evidence type="ECO:0000256" key="6">
    <source>
        <dbReference type="ARBA" id="ARBA00022764"/>
    </source>
</evidence>
<reference evidence="14 15" key="1">
    <citation type="journal article" date="2022" name="Environ. Microbiol. Rep.">
        <title>Eco-phylogenetic analyses reveal divergent evolution of vitamin B12 metabolism in the marine bacterial family 'Psychromonadaceae'.</title>
        <authorList>
            <person name="Jin X."/>
            <person name="Yang Y."/>
            <person name="Cao H."/>
            <person name="Gao B."/>
            <person name="Zhao Z."/>
        </authorList>
    </citation>
    <scope>NUCLEOTIDE SEQUENCE [LARGE SCALE GENOMIC DNA]</scope>
    <source>
        <strain evidence="14 15">MKS20</strain>
    </source>
</reference>